<reference evidence="1" key="1">
    <citation type="journal article" date="2020" name="G3 (Bethesda)">
        <title>High-Quality Assemblies for Three Invasive Social Wasps from the &lt;i&gt;Vespula&lt;/i&gt; Genus.</title>
        <authorList>
            <person name="Harrop T.W.R."/>
            <person name="Guhlin J."/>
            <person name="McLaughlin G.M."/>
            <person name="Permina E."/>
            <person name="Stockwell P."/>
            <person name="Gilligan J."/>
            <person name="Le Lec M.F."/>
            <person name="Gruber M.A.M."/>
            <person name="Quinn O."/>
            <person name="Lovegrove M."/>
            <person name="Duncan E.J."/>
            <person name="Remnant E.J."/>
            <person name="Van Eeckhoven J."/>
            <person name="Graham B."/>
            <person name="Knapp R.A."/>
            <person name="Langford K.W."/>
            <person name="Kronenberg Z."/>
            <person name="Press M.O."/>
            <person name="Eacker S.M."/>
            <person name="Wilson-Rankin E.E."/>
            <person name="Purcell J."/>
            <person name="Lester P.J."/>
            <person name="Dearden P.K."/>
        </authorList>
    </citation>
    <scope>NUCLEOTIDE SEQUENCE</scope>
    <source>
        <strain evidence="1">Volc-1</strain>
    </source>
</reference>
<protein>
    <submittedName>
        <fullName evidence="1">Uncharacterized protein</fullName>
    </submittedName>
</protein>
<dbReference type="EMBL" id="JACSDY010000002">
    <property type="protein sequence ID" value="KAF7434768.1"/>
    <property type="molecule type" value="Genomic_DNA"/>
</dbReference>
<evidence type="ECO:0000313" key="1">
    <source>
        <dbReference type="EMBL" id="KAF7434768.1"/>
    </source>
</evidence>
<evidence type="ECO:0000313" key="2">
    <source>
        <dbReference type="Proteomes" id="UP000600918"/>
    </source>
</evidence>
<accession>A0A834UEH0</accession>
<dbReference type="AlphaFoldDB" id="A0A834UEH0"/>
<comment type="caution">
    <text evidence="1">The sequence shown here is derived from an EMBL/GenBank/DDBJ whole genome shotgun (WGS) entry which is preliminary data.</text>
</comment>
<sequence length="84" mass="10047">MYVFLRVLSHFKSFLPFTTTQINHSPQPWRHFSQIFSLSLSPFLSLRLYPRFKTFERVRLRLNRVVHPSDVFLARGRLELVAQA</sequence>
<name>A0A834UEH0_VESPE</name>
<gene>
    <name evidence="1" type="ORF">H0235_002959</name>
</gene>
<keyword evidence="2" id="KW-1185">Reference proteome</keyword>
<dbReference type="Proteomes" id="UP000600918">
    <property type="component" value="Unassembled WGS sequence"/>
</dbReference>
<organism evidence="1 2">
    <name type="scientific">Vespula pensylvanica</name>
    <name type="common">Western yellow jacket</name>
    <name type="synonym">Wasp</name>
    <dbReference type="NCBI Taxonomy" id="30213"/>
    <lineage>
        <taxon>Eukaryota</taxon>
        <taxon>Metazoa</taxon>
        <taxon>Ecdysozoa</taxon>
        <taxon>Arthropoda</taxon>
        <taxon>Hexapoda</taxon>
        <taxon>Insecta</taxon>
        <taxon>Pterygota</taxon>
        <taxon>Neoptera</taxon>
        <taxon>Endopterygota</taxon>
        <taxon>Hymenoptera</taxon>
        <taxon>Apocrita</taxon>
        <taxon>Aculeata</taxon>
        <taxon>Vespoidea</taxon>
        <taxon>Vespidae</taxon>
        <taxon>Vespinae</taxon>
        <taxon>Vespula</taxon>
    </lineage>
</organism>
<proteinExistence type="predicted"/>